<organism evidence="1 2">
    <name type="scientific">Salegentibacter echinorum</name>
    <dbReference type="NCBI Taxonomy" id="1073325"/>
    <lineage>
        <taxon>Bacteria</taxon>
        <taxon>Pseudomonadati</taxon>
        <taxon>Bacteroidota</taxon>
        <taxon>Flavobacteriia</taxon>
        <taxon>Flavobacteriales</taxon>
        <taxon>Flavobacteriaceae</taxon>
        <taxon>Salegentibacter</taxon>
    </lineage>
</organism>
<protein>
    <recommendedName>
        <fullName evidence="3">Lipoprotein</fullName>
    </recommendedName>
</protein>
<dbReference type="Proteomes" id="UP000183945">
    <property type="component" value="Unassembled WGS sequence"/>
</dbReference>
<dbReference type="EMBL" id="FQVT01000013">
    <property type="protein sequence ID" value="SHG46456.1"/>
    <property type="molecule type" value="Genomic_DNA"/>
</dbReference>
<dbReference type="AlphaFoldDB" id="A0A1M5K0X4"/>
<dbReference type="STRING" id="1073325.SAMN05444483_1138"/>
<proteinExistence type="predicted"/>
<name>A0A1M5K0X4_SALEC</name>
<evidence type="ECO:0008006" key="3">
    <source>
        <dbReference type="Google" id="ProtNLM"/>
    </source>
</evidence>
<accession>A0A1M5K0X4</accession>
<gene>
    <name evidence="1" type="ORF">SAMN05444483_1138</name>
</gene>
<sequence>MFSFIIIFVSCEVDETASFQIIEVWILEKFQMSL</sequence>
<reference evidence="2" key="1">
    <citation type="submission" date="2016-11" db="EMBL/GenBank/DDBJ databases">
        <authorList>
            <person name="Varghese N."/>
            <person name="Submissions S."/>
        </authorList>
    </citation>
    <scope>NUCLEOTIDE SEQUENCE [LARGE SCALE GENOMIC DNA]</scope>
    <source>
        <strain evidence="2">DSM 24579</strain>
    </source>
</reference>
<keyword evidence="2" id="KW-1185">Reference proteome</keyword>
<evidence type="ECO:0000313" key="1">
    <source>
        <dbReference type="EMBL" id="SHG46456.1"/>
    </source>
</evidence>
<evidence type="ECO:0000313" key="2">
    <source>
        <dbReference type="Proteomes" id="UP000183945"/>
    </source>
</evidence>